<evidence type="ECO:0000256" key="23">
    <source>
        <dbReference type="PROSITE-ProRule" id="PRU00228"/>
    </source>
</evidence>
<keyword evidence="7" id="KW-0963">Cytoplasm</keyword>
<dbReference type="InterPro" id="IPR050774">
    <property type="entry name" value="KCMF1/Dystrophin"/>
</dbReference>
<dbReference type="InterPro" id="IPR005821">
    <property type="entry name" value="Ion_trans_dom"/>
</dbReference>
<dbReference type="FunFam" id="1.10.287.70:FF:000028">
    <property type="entry name" value="potassium voltage-gated channel subfamily D member 3"/>
    <property type="match status" value="1"/>
</dbReference>
<dbReference type="GO" id="GO:0099536">
    <property type="term" value="P:synaptic signaling"/>
    <property type="evidence" value="ECO:0007669"/>
    <property type="project" value="TreeGrafter"/>
</dbReference>
<evidence type="ECO:0000256" key="22">
    <source>
        <dbReference type="ARBA" id="ARBA00034103"/>
    </source>
</evidence>
<evidence type="ECO:0000256" key="26">
    <source>
        <dbReference type="SAM" id="Phobius"/>
    </source>
</evidence>
<dbReference type="GO" id="GO:0005249">
    <property type="term" value="F:voltage-gated potassium channel activity"/>
    <property type="evidence" value="ECO:0007669"/>
    <property type="project" value="InterPro"/>
</dbReference>
<dbReference type="FunFam" id="1.10.238.10:FF:000014">
    <property type="entry name" value="Dystrobrevin alpha"/>
    <property type="match status" value="1"/>
</dbReference>
<dbReference type="GO" id="GO:0005737">
    <property type="term" value="C:cytoplasm"/>
    <property type="evidence" value="ECO:0007669"/>
    <property type="project" value="UniProtKB-SubCell"/>
</dbReference>
<evidence type="ECO:0000256" key="24">
    <source>
        <dbReference type="SAM" id="Coils"/>
    </source>
</evidence>
<evidence type="ECO:0000256" key="17">
    <source>
        <dbReference type="ARBA" id="ARBA00023018"/>
    </source>
</evidence>
<evidence type="ECO:0000256" key="9">
    <source>
        <dbReference type="ARBA" id="ARBA00022553"/>
    </source>
</evidence>
<keyword evidence="17" id="KW-0770">Synapse</keyword>
<dbReference type="CDD" id="cd16249">
    <property type="entry name" value="EFh_DTNA"/>
    <property type="match status" value="1"/>
</dbReference>
<dbReference type="Pfam" id="PF09068">
    <property type="entry name" value="EF-hand_2"/>
    <property type="match status" value="1"/>
</dbReference>
<keyword evidence="18 24" id="KW-0175">Coiled coil</keyword>
<evidence type="ECO:0000256" key="19">
    <source>
        <dbReference type="ARBA" id="ARBA00023065"/>
    </source>
</evidence>
<keyword evidence="9" id="KW-0597">Phosphoprotein</keyword>
<evidence type="ECO:0000256" key="21">
    <source>
        <dbReference type="ARBA" id="ARBA00023303"/>
    </source>
</evidence>
<dbReference type="PRINTS" id="PR01491">
    <property type="entry name" value="KVCHANNEL"/>
</dbReference>
<dbReference type="SMART" id="SM00225">
    <property type="entry name" value="BTB"/>
    <property type="match status" value="1"/>
</dbReference>
<evidence type="ECO:0000256" key="5">
    <source>
        <dbReference type="ARBA" id="ARBA00022448"/>
    </source>
</evidence>
<dbReference type="InterPro" id="IPR043145">
    <property type="entry name" value="Znf_ZZ_sf"/>
</dbReference>
<evidence type="ECO:0000313" key="29">
    <source>
        <dbReference type="Proteomes" id="UP000281406"/>
    </source>
</evidence>
<dbReference type="Gene3D" id="1.20.120.350">
    <property type="entry name" value="Voltage-gated potassium channels. Chain C"/>
    <property type="match status" value="1"/>
</dbReference>
<comment type="similarity">
    <text evidence="4">Belongs to the dystrophin family. Dystrobrevin subfamily.</text>
</comment>
<dbReference type="InterPro" id="IPR015154">
    <property type="entry name" value="EF-hand_dom_typ2"/>
</dbReference>
<comment type="subcellular location">
    <subcellularLocation>
        <location evidence="2">Cell membrane</location>
    </subcellularLocation>
    <subcellularLocation>
        <location evidence="3">Cytoplasm</location>
    </subcellularLocation>
    <subcellularLocation>
        <location evidence="1">Membrane</location>
        <topology evidence="1">Multi-pass membrane protein</topology>
    </subcellularLocation>
    <subcellularLocation>
        <location evidence="22">Synapse</location>
    </subcellularLocation>
</comment>
<evidence type="ECO:0000256" key="4">
    <source>
        <dbReference type="ARBA" id="ARBA00009563"/>
    </source>
</evidence>
<evidence type="ECO:0000256" key="20">
    <source>
        <dbReference type="ARBA" id="ARBA00023136"/>
    </source>
</evidence>
<keyword evidence="20 26" id="KW-0472">Membrane</keyword>
<reference evidence="28 29" key="1">
    <citation type="submission" date="2018-10" db="EMBL/GenBank/DDBJ databases">
        <title>Genome assembly for a Yunnan-Guizhou Plateau 3E fish, Anabarilius grahami (Regan), and its evolutionary and genetic applications.</title>
        <authorList>
            <person name="Jiang W."/>
        </authorList>
    </citation>
    <scope>NUCLEOTIDE SEQUENCE [LARGE SCALE GENOMIC DNA]</scope>
    <source>
        <strain evidence="28">AG-KIZ</strain>
        <tissue evidence="28">Muscle</tissue>
    </source>
</reference>
<keyword evidence="12 23" id="KW-0863">Zinc-finger</keyword>
<dbReference type="OrthoDB" id="6019271at2759"/>
<dbReference type="InterPro" id="IPR003968">
    <property type="entry name" value="K_chnl_volt-dep_Kv"/>
</dbReference>
<feature type="coiled-coil region" evidence="24">
    <location>
        <begin position="419"/>
        <end position="502"/>
    </location>
</feature>
<evidence type="ECO:0000256" key="14">
    <source>
        <dbReference type="ARBA" id="ARBA00022833"/>
    </source>
</evidence>
<evidence type="ECO:0000256" key="12">
    <source>
        <dbReference type="ARBA" id="ARBA00022771"/>
    </source>
</evidence>
<protein>
    <submittedName>
        <fullName evidence="28">Dystrobrevin beta</fullName>
    </submittedName>
</protein>
<keyword evidence="10 26" id="KW-0812">Transmembrane</keyword>
<evidence type="ECO:0000256" key="7">
    <source>
        <dbReference type="ARBA" id="ARBA00022490"/>
    </source>
</evidence>
<keyword evidence="6" id="KW-1003">Cell membrane</keyword>
<evidence type="ECO:0000256" key="3">
    <source>
        <dbReference type="ARBA" id="ARBA00004496"/>
    </source>
</evidence>
<dbReference type="EMBL" id="RJVU01075378">
    <property type="protein sequence ID" value="ROI16412.1"/>
    <property type="molecule type" value="Genomic_DNA"/>
</dbReference>
<dbReference type="GO" id="GO:0008270">
    <property type="term" value="F:zinc ion binding"/>
    <property type="evidence" value="ECO:0007669"/>
    <property type="project" value="UniProtKB-KW"/>
</dbReference>
<dbReference type="InterPro" id="IPR003974">
    <property type="entry name" value="K_chnl_volt-dep_Kv3"/>
</dbReference>
<keyword evidence="11" id="KW-0479">Metal-binding</keyword>
<dbReference type="InterPro" id="IPR015153">
    <property type="entry name" value="EF-hand_dom_typ1"/>
</dbReference>
<evidence type="ECO:0000256" key="16">
    <source>
        <dbReference type="ARBA" id="ARBA00022989"/>
    </source>
</evidence>
<keyword evidence="29" id="KW-1185">Reference proteome</keyword>
<dbReference type="InterPro" id="IPR027359">
    <property type="entry name" value="Volt_channel_dom_sf"/>
</dbReference>
<dbReference type="InterPro" id="IPR000433">
    <property type="entry name" value="Znf_ZZ"/>
</dbReference>
<feature type="transmembrane region" description="Helical" evidence="26">
    <location>
        <begin position="913"/>
        <end position="936"/>
    </location>
</feature>
<feature type="domain" description="ZZ-type" evidence="27">
    <location>
        <begin position="238"/>
        <end position="294"/>
    </location>
</feature>
<accession>A0A3N0XG98</accession>
<dbReference type="GO" id="GO:0008076">
    <property type="term" value="C:voltage-gated potassium channel complex"/>
    <property type="evidence" value="ECO:0007669"/>
    <property type="project" value="InterPro"/>
</dbReference>
<keyword evidence="8" id="KW-0633">Potassium transport</keyword>
<evidence type="ECO:0000256" key="1">
    <source>
        <dbReference type="ARBA" id="ARBA00004141"/>
    </source>
</evidence>
<dbReference type="SUPFAM" id="SSF57850">
    <property type="entry name" value="RING/U-box"/>
    <property type="match status" value="1"/>
</dbReference>
<keyword evidence="16 26" id="KW-1133">Transmembrane helix</keyword>
<dbReference type="Pfam" id="PF00520">
    <property type="entry name" value="Ion_trans"/>
    <property type="match status" value="1"/>
</dbReference>
<dbReference type="InterPro" id="IPR003131">
    <property type="entry name" value="T1-type_BTB"/>
</dbReference>
<keyword evidence="13" id="KW-0631">Potassium channel</keyword>
<dbReference type="PANTHER" id="PTHR12268:SF19">
    <property type="entry name" value="DYSTROBREVIN ALPHA"/>
    <property type="match status" value="1"/>
</dbReference>
<feature type="transmembrane region" description="Helical" evidence="26">
    <location>
        <begin position="978"/>
        <end position="1002"/>
    </location>
</feature>
<evidence type="ECO:0000256" key="15">
    <source>
        <dbReference type="ARBA" id="ARBA00022958"/>
    </source>
</evidence>
<dbReference type="InterPro" id="IPR000210">
    <property type="entry name" value="BTB/POZ_dom"/>
</dbReference>
<dbReference type="PRINTS" id="PR00169">
    <property type="entry name" value="KCHANNEL"/>
</dbReference>
<sequence length="1029" mass="117218">MIEESGRNSSTMADRRLLFAEMRALDLDSIRLSTYRTACKLRFIQKRCNLHLVDIWNIIEVFRENRLNSMDLNTEFSVSHLQAILSTIFYQLNKRLPTTHQINVDQSISYLLNFLLAAYDPEGVGKISVFVVKMALAALCGGKILDKLRYVFSQISDPNGVMIYSQFDQFLREVLKLPMTVFEGPSFGYTEQSTRTCFPQEKKVSLNVFLDTFMSDPPPQCLVWLPLMHRLANVENVFHPVECSYCHSQSMMGFRYRCQQCDNYQLCQECFWRGHASGSHSNQHQMKEYMSWVGERPCGSVTKSPAKKLSDALSKSLSCASNREPPYPMFSDTPEKPLNLTHVVVQYSLDIADRLADEHILIGLYVNLLRKDRSCFQESSKNQDDEHCLIARYASRLAADGAAAKTRVPADISLCLDTNKQQRQLIAELENKNKEILQEIQRLRQQHEEASQPPLDKNQQNPTLLAELRLLRQRKEELEQRMSALQESRRELMVQLEQLMLLLKPHVQLIHPISIRQYHTHPHARPINIWQYHTQSDASGLADGPGRRSAAGLRSGAAGKMEPGDFYGHDLEKQLNRELKMEERLRHTQEQDKNVLKNSCQTSAALSSYTMMSSVGVFSLGASEGSSEKIVINVSGVKHETLKSTLMTLPGSRLAQLVDTKEPPSELFFDRHPEVFTHVLQYYRSLKLHCSTNLCGVLLEEEFDFWGISGTDVEPCCWAAFRQNKDAIEASAQIDPSVMENEQSSHKAWQLKIWALFDNPLSSVRAKVIAVVSLFFILLSITAFSLQTHPAINPHQMYVVSADNSSENFIENVSVLPRVLDAVELVCLIWFVFEFVMRAVSCPSKPRFFMNVMNIVDLLALFPWFFQWCSGMYCMQALGFLHVMRCIRVLHVFSLMQHVFGVRVLKHTLRASATALCTVPLMLFSCKLIFGTMAYYTEFKYIDSSFIDIPSSCWWAVVTLTTVGYGDMYPVTVPGKCVAILCAMVGVLLIILPVPVIVSEFIKFNSLLKTKYSMARKKEKISYHTTPSS</sequence>
<evidence type="ECO:0000256" key="10">
    <source>
        <dbReference type="ARBA" id="ARBA00022692"/>
    </source>
</evidence>
<dbReference type="PANTHER" id="PTHR12268">
    <property type="entry name" value="E3 UBIQUITIN-PROTEIN LIGASE KCMF1"/>
    <property type="match status" value="1"/>
</dbReference>
<feature type="region of interest" description="Disordered" evidence="25">
    <location>
        <begin position="540"/>
        <end position="565"/>
    </location>
</feature>
<dbReference type="SMART" id="SM00291">
    <property type="entry name" value="ZnF_ZZ"/>
    <property type="match status" value="1"/>
</dbReference>
<evidence type="ECO:0000256" key="8">
    <source>
        <dbReference type="ARBA" id="ARBA00022538"/>
    </source>
</evidence>
<dbReference type="PRINTS" id="PR01498">
    <property type="entry name" value="SHAWCHANNEL"/>
</dbReference>
<keyword evidence="5" id="KW-0813">Transport</keyword>
<feature type="compositionally biased region" description="Low complexity" evidence="25">
    <location>
        <begin position="547"/>
        <end position="559"/>
    </location>
</feature>
<dbReference type="Pfam" id="PF09069">
    <property type="entry name" value="EF-hand_3"/>
    <property type="match status" value="1"/>
</dbReference>
<keyword evidence="14" id="KW-0862">Zinc</keyword>
<dbReference type="AlphaFoldDB" id="A0A3N0XG98"/>
<dbReference type="Proteomes" id="UP000281406">
    <property type="component" value="Unassembled WGS sequence"/>
</dbReference>
<dbReference type="SUPFAM" id="SSF47473">
    <property type="entry name" value="EF-hand"/>
    <property type="match status" value="2"/>
</dbReference>
<dbReference type="FunFam" id="1.10.238.10:FF:000016">
    <property type="entry name" value="Dystrobrevin alpha"/>
    <property type="match status" value="1"/>
</dbReference>
<dbReference type="Pfam" id="PF02214">
    <property type="entry name" value="BTB_2"/>
    <property type="match status" value="1"/>
</dbReference>
<dbReference type="Gene3D" id="1.10.287.70">
    <property type="match status" value="1"/>
</dbReference>
<evidence type="ECO:0000256" key="2">
    <source>
        <dbReference type="ARBA" id="ARBA00004236"/>
    </source>
</evidence>
<evidence type="ECO:0000256" key="25">
    <source>
        <dbReference type="SAM" id="MobiDB-lite"/>
    </source>
</evidence>
<comment type="caution">
    <text evidence="28">The sequence shown here is derived from an EMBL/GenBank/DDBJ whole genome shotgun (WGS) entry which is preliminary data.</text>
</comment>
<dbReference type="Gene3D" id="3.30.60.90">
    <property type="match status" value="1"/>
</dbReference>
<dbReference type="Pfam" id="PF00569">
    <property type="entry name" value="ZZ"/>
    <property type="match status" value="1"/>
</dbReference>
<dbReference type="InterPro" id="IPR011992">
    <property type="entry name" value="EF-hand-dom_pair"/>
</dbReference>
<evidence type="ECO:0000256" key="18">
    <source>
        <dbReference type="ARBA" id="ARBA00023054"/>
    </source>
</evidence>
<dbReference type="Gene3D" id="1.10.238.10">
    <property type="entry name" value="EF-hand"/>
    <property type="match status" value="2"/>
</dbReference>
<gene>
    <name evidence="28" type="ORF">DPX16_4446</name>
</gene>
<dbReference type="FunFam" id="3.30.60.90:FF:000002">
    <property type="entry name" value="Dystrobrevin alpha"/>
    <property type="match status" value="1"/>
</dbReference>
<dbReference type="CDD" id="cd02334">
    <property type="entry name" value="ZZ_dystrophin"/>
    <property type="match status" value="1"/>
</dbReference>
<keyword evidence="19" id="KW-0406">Ion transport</keyword>
<evidence type="ECO:0000256" key="11">
    <source>
        <dbReference type="ARBA" id="ARBA00022723"/>
    </source>
</evidence>
<dbReference type="GO" id="GO:0051260">
    <property type="term" value="P:protein homooligomerization"/>
    <property type="evidence" value="ECO:0007669"/>
    <property type="project" value="InterPro"/>
</dbReference>
<organism evidence="28 29">
    <name type="scientific">Anabarilius grahami</name>
    <name type="common">Kanglang fish</name>
    <name type="synonym">Barilius grahami</name>
    <dbReference type="NCBI Taxonomy" id="495550"/>
    <lineage>
        <taxon>Eukaryota</taxon>
        <taxon>Metazoa</taxon>
        <taxon>Chordata</taxon>
        <taxon>Craniata</taxon>
        <taxon>Vertebrata</taxon>
        <taxon>Euteleostomi</taxon>
        <taxon>Actinopterygii</taxon>
        <taxon>Neopterygii</taxon>
        <taxon>Teleostei</taxon>
        <taxon>Ostariophysi</taxon>
        <taxon>Cypriniformes</taxon>
        <taxon>Xenocyprididae</taxon>
        <taxon>Xenocypridinae</taxon>
        <taxon>Xenocypridinae incertae sedis</taxon>
        <taxon>Anabarilius</taxon>
    </lineage>
</organism>
<keyword evidence="21" id="KW-0407">Ion channel</keyword>
<proteinExistence type="inferred from homology"/>
<dbReference type="PROSITE" id="PS01357">
    <property type="entry name" value="ZF_ZZ_1"/>
    <property type="match status" value="1"/>
</dbReference>
<evidence type="ECO:0000256" key="13">
    <source>
        <dbReference type="ARBA" id="ARBA00022826"/>
    </source>
</evidence>
<dbReference type="PROSITE" id="PS50135">
    <property type="entry name" value="ZF_ZZ_2"/>
    <property type="match status" value="1"/>
</dbReference>
<name>A0A3N0XG98_ANAGA</name>
<evidence type="ECO:0000259" key="27">
    <source>
        <dbReference type="PROSITE" id="PS50135"/>
    </source>
</evidence>
<keyword evidence="15" id="KW-0630">Potassium</keyword>
<dbReference type="SUPFAM" id="SSF81324">
    <property type="entry name" value="Voltage-gated potassium channels"/>
    <property type="match status" value="1"/>
</dbReference>
<dbReference type="SUPFAM" id="SSF54695">
    <property type="entry name" value="POZ domain"/>
    <property type="match status" value="1"/>
</dbReference>
<evidence type="ECO:0000256" key="6">
    <source>
        <dbReference type="ARBA" id="ARBA00022475"/>
    </source>
</evidence>
<dbReference type="InterPro" id="IPR011333">
    <property type="entry name" value="SKP1/BTB/POZ_sf"/>
</dbReference>
<evidence type="ECO:0000313" key="28">
    <source>
        <dbReference type="EMBL" id="ROI16412.1"/>
    </source>
</evidence>
<dbReference type="GO" id="GO:0045202">
    <property type="term" value="C:synapse"/>
    <property type="evidence" value="ECO:0007669"/>
    <property type="project" value="UniProtKB-SubCell"/>
</dbReference>
<dbReference type="Gene3D" id="3.30.710.10">
    <property type="entry name" value="Potassium Channel Kv1.1, Chain A"/>
    <property type="match status" value="1"/>
</dbReference>